<dbReference type="EMBL" id="QYBA01000002">
    <property type="protein sequence ID" value="TKY92549.1"/>
    <property type="molecule type" value="Genomic_DNA"/>
</dbReference>
<comment type="caution">
    <text evidence="1">The sequence shown here is derived from an EMBL/GenBank/DDBJ whole genome shotgun (WGS) entry which is preliminary data.</text>
</comment>
<organism evidence="1 2">
    <name type="scientific">Candidatus Methanomarinus sp</name>
    <dbReference type="NCBI Taxonomy" id="3386244"/>
    <lineage>
        <taxon>Archaea</taxon>
        <taxon>Methanobacteriati</taxon>
        <taxon>Methanobacteriota</taxon>
        <taxon>Stenosarchaea group</taxon>
        <taxon>Methanomicrobia</taxon>
        <taxon>Methanosarcinales</taxon>
        <taxon>ANME-2 cluster</taxon>
        <taxon>Candidatus Methanocomedenaceae</taxon>
        <taxon>Candidatus Methanomarinus</taxon>
    </lineage>
</organism>
<proteinExistence type="predicted"/>
<gene>
    <name evidence="1" type="ORF">C5S46_00015</name>
</gene>
<reference evidence="1" key="1">
    <citation type="submission" date="2018-09" db="EMBL/GenBank/DDBJ databases">
        <title>A genomic encyclopedia of anaerobic methanotrophic archaea.</title>
        <authorList>
            <person name="Skennerton C.T."/>
            <person name="Chadwick G.L."/>
            <person name="Laso-Perez R."/>
            <person name="Leu A.O."/>
            <person name="Speth D.R."/>
            <person name="Yu H."/>
            <person name="Morgan-Lang C."/>
            <person name="Hatzenpichler R."/>
            <person name="Goudeau D."/>
            <person name="Malmstrom R."/>
            <person name="Woyke T."/>
            <person name="Hallam S."/>
            <person name="Tyson G.W."/>
            <person name="Wegener G."/>
            <person name="Boetius A."/>
            <person name="Orphan V.J."/>
        </authorList>
    </citation>
    <scope>NUCLEOTIDE SEQUENCE</scope>
    <source>
        <strain evidence="1">CONS3730D10UFb2</strain>
    </source>
</reference>
<sequence length="87" mass="9393">MLSKSNVISHIPSLIWSEHTTGTGMGGIDVAPIVGDGDVYVIDYQINTPVTYSDGKVYFGNWRGTVPGTLGFGTYYCVNADNICDQK</sequence>
<evidence type="ECO:0000313" key="1">
    <source>
        <dbReference type="EMBL" id="TKY92549.1"/>
    </source>
</evidence>
<feature type="non-terminal residue" evidence="1">
    <location>
        <position position="87"/>
    </location>
</feature>
<dbReference type="Proteomes" id="UP000315423">
    <property type="component" value="Unassembled WGS sequence"/>
</dbReference>
<accession>A0AC61SD07</accession>
<name>A0AC61SD07_9EURY</name>
<protein>
    <submittedName>
        <fullName evidence="1">Uncharacterized protein</fullName>
    </submittedName>
</protein>
<evidence type="ECO:0000313" key="2">
    <source>
        <dbReference type="Proteomes" id="UP000315423"/>
    </source>
</evidence>